<dbReference type="PROSITE" id="PS51257">
    <property type="entry name" value="PROKAR_LIPOPROTEIN"/>
    <property type="match status" value="1"/>
</dbReference>
<organism evidence="1 2">
    <name type="scientific">Peribacillus deserti</name>
    <dbReference type="NCBI Taxonomy" id="673318"/>
    <lineage>
        <taxon>Bacteria</taxon>
        <taxon>Bacillati</taxon>
        <taxon>Bacillota</taxon>
        <taxon>Bacilli</taxon>
        <taxon>Bacillales</taxon>
        <taxon>Bacillaceae</taxon>
        <taxon>Peribacillus</taxon>
    </lineage>
</organism>
<dbReference type="RefSeq" id="WP_204544657.1">
    <property type="nucleotide sequence ID" value="NZ_JAFBFI010000015.1"/>
</dbReference>
<keyword evidence="2" id="KW-1185">Reference proteome</keyword>
<dbReference type="Proteomes" id="UP000823486">
    <property type="component" value="Unassembled WGS sequence"/>
</dbReference>
<gene>
    <name evidence="1" type="ORF">JOC77_003161</name>
</gene>
<name>A0ABS2QKS9_9BACI</name>
<comment type="caution">
    <text evidence="1">The sequence shown here is derived from an EMBL/GenBank/DDBJ whole genome shotgun (WGS) entry which is preliminary data.</text>
</comment>
<accession>A0ABS2QKS9</accession>
<reference evidence="1 2" key="1">
    <citation type="submission" date="2021-01" db="EMBL/GenBank/DDBJ databases">
        <title>Genomic Encyclopedia of Type Strains, Phase IV (KMG-IV): sequencing the most valuable type-strain genomes for metagenomic binning, comparative biology and taxonomic classification.</title>
        <authorList>
            <person name="Goeker M."/>
        </authorList>
    </citation>
    <scope>NUCLEOTIDE SEQUENCE [LARGE SCALE GENOMIC DNA]</scope>
    <source>
        <strain evidence="1 2">DSM 105482</strain>
    </source>
</reference>
<sequence>MNKLYLLVITSVLLVSCSSGKESRINEKTDGVKEITIKIHDYNKNEQHYLLNIMTNGKQQKDVAQFPENRLIITNERKEAKVKFHLNTNYTINVSKTNAKTIKEFYSNKKSEQALEIVSKKIDFKPDLQDKELSININ</sequence>
<proteinExistence type="predicted"/>
<protein>
    <submittedName>
        <fullName evidence="1">Uncharacterized protein YcfL</fullName>
    </submittedName>
</protein>
<evidence type="ECO:0000313" key="1">
    <source>
        <dbReference type="EMBL" id="MBM7693717.1"/>
    </source>
</evidence>
<evidence type="ECO:0000313" key="2">
    <source>
        <dbReference type="Proteomes" id="UP000823486"/>
    </source>
</evidence>
<dbReference type="EMBL" id="JAFBFI010000015">
    <property type="protein sequence ID" value="MBM7693717.1"/>
    <property type="molecule type" value="Genomic_DNA"/>
</dbReference>